<organism evidence="10 11">
    <name type="scientific">Rothia koreensis</name>
    <dbReference type="NCBI Taxonomy" id="592378"/>
    <lineage>
        <taxon>Bacteria</taxon>
        <taxon>Bacillati</taxon>
        <taxon>Actinomycetota</taxon>
        <taxon>Actinomycetes</taxon>
        <taxon>Micrococcales</taxon>
        <taxon>Micrococcaceae</taxon>
        <taxon>Rothia</taxon>
    </lineage>
</organism>
<feature type="transmembrane region" description="Helical" evidence="9">
    <location>
        <begin position="460"/>
        <end position="485"/>
    </location>
</feature>
<feature type="transmembrane region" description="Helical" evidence="9">
    <location>
        <begin position="239"/>
        <end position="265"/>
    </location>
</feature>
<comment type="similarity">
    <text evidence="2">Belongs to the BCCT transporter (TC 2.A.15) family.</text>
</comment>
<feature type="transmembrane region" description="Helical" evidence="9">
    <location>
        <begin position="318"/>
        <end position="338"/>
    </location>
</feature>
<feature type="transmembrane region" description="Helical" evidence="9">
    <location>
        <begin position="497"/>
        <end position="517"/>
    </location>
</feature>
<evidence type="ECO:0000313" key="11">
    <source>
        <dbReference type="Proteomes" id="UP000462152"/>
    </source>
</evidence>
<keyword evidence="7 9" id="KW-0472">Membrane</keyword>
<dbReference type="NCBIfam" id="TIGR00842">
    <property type="entry name" value="bcct"/>
    <property type="match status" value="1"/>
</dbReference>
<comment type="caution">
    <text evidence="10">The sequence shown here is derived from an EMBL/GenBank/DDBJ whole genome shotgun (WGS) entry which is preliminary data.</text>
</comment>
<feature type="transmembrane region" description="Helical" evidence="9">
    <location>
        <begin position="107"/>
        <end position="126"/>
    </location>
</feature>
<evidence type="ECO:0000256" key="6">
    <source>
        <dbReference type="ARBA" id="ARBA00022989"/>
    </source>
</evidence>
<dbReference type="InterPro" id="IPR000060">
    <property type="entry name" value="BCCT_transptr"/>
</dbReference>
<evidence type="ECO:0000256" key="5">
    <source>
        <dbReference type="ARBA" id="ARBA00022692"/>
    </source>
</evidence>
<keyword evidence="3" id="KW-0813">Transport</keyword>
<comment type="subcellular location">
    <subcellularLocation>
        <location evidence="1">Cell membrane</location>
        <topology evidence="1">Multi-pass membrane protein</topology>
    </subcellularLocation>
</comment>
<feature type="transmembrane region" description="Helical" evidence="9">
    <location>
        <begin position="147"/>
        <end position="166"/>
    </location>
</feature>
<sequence length="637" mass="69696">MQASPIDHLWHMSLSCSGGAKTHLHALLDEVRKEDCMANFLTRKPDIRVGGVPDRLREKMKRGAIDKRVFIPAAIVMALFIGITMLFPHQANEVFGALQTDVIGYFGWYYTAIVAIFVVFALYLGFSRLGDIKLGPDDSTPDYSFMTWLAFLFAAGMGIGLVFYGASEPIAHYASPPPEVGGSKEQLAQQGMSWSFLHWGLHPWAIYVIVGMAIAYSAHRKKLPLSIRFSLKPLLGDRISGIWGDIIDIVALVGVLFGVATSMGLGVMQIASGLGFLNIDATGNLGYTMIIVVLSAVTLFSVVTGLEKGMKWLSNGNLVLAAIIALFVLVMGPTIFLLREFVQAIGHYLQHVIEMTASTFAFDGSEGQEFAGTWTTFYWGWWISWSAFVGMFIARVSRGRTVREFVLAVLLIPAAMSFFWFSVMGGTALHTELFGKGGLVDLESEGVLFTMLQDLPASGVLIFGSVILIIVFFVTSADSGALVLGMISSSGSPNPKTWVRVFWVLIAGGTATALLWAGGENSLNAIQTISILTALPFSIVIVFMCISLFKSLQAEHRLFIRAQRRQVRNELADEISENVNSQVEASFSQLEEQWNDRMEAEAAEAAENAVEARTGMTTKVAGKKKKSGKLPWRSFDD</sequence>
<feature type="transmembrane region" description="Helical" evidence="9">
    <location>
        <begin position="285"/>
        <end position="306"/>
    </location>
</feature>
<keyword evidence="11" id="KW-1185">Reference proteome</keyword>
<evidence type="ECO:0000256" key="3">
    <source>
        <dbReference type="ARBA" id="ARBA00022448"/>
    </source>
</evidence>
<dbReference type="GO" id="GO:0005886">
    <property type="term" value="C:plasma membrane"/>
    <property type="evidence" value="ECO:0007669"/>
    <property type="project" value="UniProtKB-SubCell"/>
</dbReference>
<feature type="transmembrane region" description="Helical" evidence="9">
    <location>
        <begin position="376"/>
        <end position="393"/>
    </location>
</feature>
<proteinExistence type="inferred from homology"/>
<evidence type="ECO:0000256" key="9">
    <source>
        <dbReference type="SAM" id="Phobius"/>
    </source>
</evidence>
<accession>A0A7K1LFK1</accession>
<feature type="transmembrane region" description="Helical" evidence="9">
    <location>
        <begin position="69"/>
        <end position="87"/>
    </location>
</feature>
<dbReference type="PANTHER" id="PTHR30047:SF7">
    <property type="entry name" value="HIGH-AFFINITY CHOLINE TRANSPORT PROTEIN"/>
    <property type="match status" value="1"/>
</dbReference>
<dbReference type="GO" id="GO:0022857">
    <property type="term" value="F:transmembrane transporter activity"/>
    <property type="evidence" value="ECO:0007669"/>
    <property type="project" value="InterPro"/>
</dbReference>
<evidence type="ECO:0000256" key="2">
    <source>
        <dbReference type="ARBA" id="ARBA00005658"/>
    </source>
</evidence>
<name>A0A7K1LFK1_9MICC</name>
<evidence type="ECO:0000256" key="1">
    <source>
        <dbReference type="ARBA" id="ARBA00004651"/>
    </source>
</evidence>
<keyword evidence="4" id="KW-1003">Cell membrane</keyword>
<feature type="region of interest" description="Disordered" evidence="8">
    <location>
        <begin position="602"/>
        <end position="637"/>
    </location>
</feature>
<protein>
    <submittedName>
        <fullName evidence="10">BCCT family transporter</fullName>
    </submittedName>
</protein>
<keyword evidence="5 9" id="KW-0812">Transmembrane</keyword>
<feature type="transmembrane region" description="Helical" evidence="9">
    <location>
        <begin position="201"/>
        <end position="218"/>
    </location>
</feature>
<keyword evidence="6 9" id="KW-1133">Transmembrane helix</keyword>
<evidence type="ECO:0000256" key="8">
    <source>
        <dbReference type="SAM" id="MobiDB-lite"/>
    </source>
</evidence>
<feature type="transmembrane region" description="Helical" evidence="9">
    <location>
        <begin position="529"/>
        <end position="549"/>
    </location>
</feature>
<evidence type="ECO:0000313" key="10">
    <source>
        <dbReference type="EMBL" id="MUN53966.1"/>
    </source>
</evidence>
<evidence type="ECO:0000256" key="7">
    <source>
        <dbReference type="ARBA" id="ARBA00023136"/>
    </source>
</evidence>
<dbReference type="AlphaFoldDB" id="A0A7K1LFK1"/>
<reference evidence="10 11" key="1">
    <citation type="submission" date="2019-12" db="EMBL/GenBank/DDBJ databases">
        <authorList>
            <person name="Li J."/>
            <person name="Shi Y."/>
            <person name="Xu G."/>
            <person name="Xiao D."/>
            <person name="Ran X."/>
        </authorList>
    </citation>
    <scope>NUCLEOTIDE SEQUENCE [LARGE SCALE GENOMIC DNA]</scope>
    <source>
        <strain evidence="10 11">JCM 15915</strain>
    </source>
</reference>
<feature type="compositionally biased region" description="Low complexity" evidence="8">
    <location>
        <begin position="603"/>
        <end position="620"/>
    </location>
</feature>
<evidence type="ECO:0000256" key="4">
    <source>
        <dbReference type="ARBA" id="ARBA00022475"/>
    </source>
</evidence>
<feature type="transmembrane region" description="Helical" evidence="9">
    <location>
        <begin position="405"/>
        <end position="423"/>
    </location>
</feature>
<dbReference type="PANTHER" id="PTHR30047">
    <property type="entry name" value="HIGH-AFFINITY CHOLINE TRANSPORT PROTEIN-RELATED"/>
    <property type="match status" value="1"/>
</dbReference>
<gene>
    <name evidence="10" type="ORF">GMA10_01770</name>
</gene>
<dbReference type="Proteomes" id="UP000462152">
    <property type="component" value="Unassembled WGS sequence"/>
</dbReference>
<dbReference type="Pfam" id="PF02028">
    <property type="entry name" value="BCCT"/>
    <property type="match status" value="1"/>
</dbReference>
<dbReference type="EMBL" id="WOGT01000001">
    <property type="protein sequence ID" value="MUN53966.1"/>
    <property type="molecule type" value="Genomic_DNA"/>
</dbReference>